<dbReference type="Proteomes" id="UP000825051">
    <property type="component" value="Chromosome"/>
</dbReference>
<gene>
    <name evidence="2" type="ORF">K0B96_07605</name>
</gene>
<feature type="transmembrane region" description="Helical" evidence="1">
    <location>
        <begin position="6"/>
        <end position="32"/>
    </location>
</feature>
<feature type="transmembrane region" description="Helical" evidence="1">
    <location>
        <begin position="171"/>
        <end position="192"/>
    </location>
</feature>
<keyword evidence="3" id="KW-1185">Reference proteome</keyword>
<keyword evidence="1" id="KW-1133">Transmembrane helix</keyword>
<evidence type="ECO:0000313" key="3">
    <source>
        <dbReference type="Proteomes" id="UP000825051"/>
    </source>
</evidence>
<feature type="transmembrane region" description="Helical" evidence="1">
    <location>
        <begin position="77"/>
        <end position="98"/>
    </location>
</feature>
<reference evidence="2" key="1">
    <citation type="submission" date="2021-08" db="EMBL/GenBank/DDBJ databases">
        <title>Genome of a novel bacterium of the phylum Verrucomicrobia, Oleiharenicola sp. KSB-15.</title>
        <authorList>
            <person name="Chung J.-H."/>
            <person name="Ahn J.-H."/>
            <person name="Yoon Y."/>
            <person name="Kim D.-Y."/>
            <person name="An S.-H."/>
            <person name="Park I."/>
            <person name="Yeon J."/>
        </authorList>
    </citation>
    <scope>NUCLEOTIDE SEQUENCE</scope>
    <source>
        <strain evidence="2">KSB-15</strain>
    </source>
</reference>
<sequence>MNVTWVILIPALLLLFFPVQILLPSSVVFRVYEQTPPRGTGRFPWWWTSAVWLDPICGFGGAFLLDQYVFSVPDDAKGFLLLAPALATFVCVLVSLLFRMPARRDRRAAFAPLGFSVGLVFALMPPLVAAIGIILALCAVGGFRHFGAAFVAGAAAVAAAGILFKAPHIEVVTVAILVGLPFVFSTATYRVLTFPSRR</sequence>
<dbReference type="AlphaFoldDB" id="A0A8F9TZP0"/>
<keyword evidence="1" id="KW-0812">Transmembrane</keyword>
<dbReference type="EMBL" id="CP080507">
    <property type="protein sequence ID" value="QYM80462.1"/>
    <property type="molecule type" value="Genomic_DNA"/>
</dbReference>
<accession>A0A8F9TZP0</accession>
<evidence type="ECO:0000256" key="1">
    <source>
        <dbReference type="SAM" id="Phobius"/>
    </source>
</evidence>
<dbReference type="RefSeq" id="WP_220165682.1">
    <property type="nucleotide sequence ID" value="NZ_CP080507.1"/>
</dbReference>
<name>A0A8F9TZP0_9BACT</name>
<feature type="transmembrane region" description="Helical" evidence="1">
    <location>
        <begin position="110"/>
        <end position="137"/>
    </location>
</feature>
<dbReference type="KEGG" id="ole:K0B96_07605"/>
<feature type="transmembrane region" description="Helical" evidence="1">
    <location>
        <begin position="143"/>
        <end position="164"/>
    </location>
</feature>
<proteinExistence type="predicted"/>
<keyword evidence="1" id="KW-0472">Membrane</keyword>
<organism evidence="2 3">
    <name type="scientific">Horticoccus luteus</name>
    <dbReference type="NCBI Taxonomy" id="2862869"/>
    <lineage>
        <taxon>Bacteria</taxon>
        <taxon>Pseudomonadati</taxon>
        <taxon>Verrucomicrobiota</taxon>
        <taxon>Opitutia</taxon>
        <taxon>Opitutales</taxon>
        <taxon>Opitutaceae</taxon>
        <taxon>Horticoccus</taxon>
    </lineage>
</organism>
<protein>
    <submittedName>
        <fullName evidence="2">Uncharacterized protein</fullName>
    </submittedName>
</protein>
<feature type="transmembrane region" description="Helical" evidence="1">
    <location>
        <begin position="44"/>
        <end position="65"/>
    </location>
</feature>
<evidence type="ECO:0000313" key="2">
    <source>
        <dbReference type="EMBL" id="QYM80462.1"/>
    </source>
</evidence>